<keyword evidence="4" id="KW-1185">Reference proteome</keyword>
<dbReference type="EMBL" id="BMNM01000002">
    <property type="protein sequence ID" value="GGI72843.1"/>
    <property type="molecule type" value="Genomic_DNA"/>
</dbReference>
<dbReference type="EMBL" id="AP026830">
    <property type="protein sequence ID" value="BDR91396.1"/>
    <property type="molecule type" value="Genomic_DNA"/>
</dbReference>
<proteinExistence type="predicted"/>
<dbReference type="OrthoDB" id="25668at2157"/>
<organism evidence="2 3">
    <name type="scientific">Vulcanisaeta souniana JCM 11219</name>
    <dbReference type="NCBI Taxonomy" id="1293586"/>
    <lineage>
        <taxon>Archaea</taxon>
        <taxon>Thermoproteota</taxon>
        <taxon>Thermoprotei</taxon>
        <taxon>Thermoproteales</taxon>
        <taxon>Thermoproteaceae</taxon>
        <taxon>Vulcanisaeta</taxon>
    </lineage>
</organism>
<dbReference type="RefSeq" id="WP_188602722.1">
    <property type="nucleotide sequence ID" value="NZ_AP026830.1"/>
</dbReference>
<gene>
    <name evidence="2" type="ORF">GCM10007112_07100</name>
    <name evidence="1" type="ORF">Vsou_04890</name>
</gene>
<reference evidence="4" key="3">
    <citation type="submission" date="2022-09" db="EMBL/GenBank/DDBJ databases">
        <title>Complete genome sequence of Vulcanisaeta souniana.</title>
        <authorList>
            <person name="Kato S."/>
            <person name="Itoh T."/>
            <person name="Ohkuma M."/>
        </authorList>
    </citation>
    <scope>NUCLEOTIDE SEQUENCE [LARGE SCALE GENOMIC DNA]</scope>
    <source>
        <strain evidence="4">JCM 11219</strain>
    </source>
</reference>
<evidence type="ECO:0000313" key="2">
    <source>
        <dbReference type="EMBL" id="GGI72843.1"/>
    </source>
</evidence>
<dbReference type="AlphaFoldDB" id="A0A830EDQ7"/>
<name>A0A830EDQ7_9CREN</name>
<dbReference type="GeneID" id="76206043"/>
<reference evidence="2" key="2">
    <citation type="submission" date="2020-09" db="EMBL/GenBank/DDBJ databases">
        <authorList>
            <person name="Sun Q."/>
            <person name="Ohkuma M."/>
        </authorList>
    </citation>
    <scope>NUCLEOTIDE SEQUENCE</scope>
    <source>
        <strain evidence="2">JCM 11219</strain>
    </source>
</reference>
<accession>A0A830EDQ7</accession>
<dbReference type="Proteomes" id="UP001060771">
    <property type="component" value="Chromosome"/>
</dbReference>
<reference evidence="2" key="1">
    <citation type="journal article" date="2014" name="Int. J. Syst. Evol. Microbiol.">
        <title>Complete genome sequence of Corynebacterium casei LMG S-19264T (=DSM 44701T), isolated from a smear-ripened cheese.</title>
        <authorList>
            <consortium name="US DOE Joint Genome Institute (JGI-PGF)"/>
            <person name="Walter F."/>
            <person name="Albersmeier A."/>
            <person name="Kalinowski J."/>
            <person name="Ruckert C."/>
        </authorList>
    </citation>
    <scope>NUCLEOTIDE SEQUENCE</scope>
    <source>
        <strain evidence="2">JCM 11219</strain>
    </source>
</reference>
<sequence>MALNGLRICWDIKVRDEKRLRCDEEVGDPRTTEEVMKLINEFLNRVEKHKAILLSNLITPFDHTISALNEWLRKIETNIEASNDRNVAELRKTMYELSMGIRELAQQVREAWLSKYRSELEELIVKLMKGEVTVLIKGDALNKNKSFIVNLRARHLSVAIERVAVSGSITITLRLIGRKGIYIVAPRLLSNNLLKPAEYGLLLTDGTIDKDGYPKMNTNHLWQIIVFSLAYPGKVRLAIDSVNLNDGDVKVKWELRAISHKDKFKSKAKITKKVLKLNYDEFLTFLLFAVLGDGNIYIKRKKKVIDITIGGSKHELWKGIIERMESLGFKNYGSRNTKRYELRSSKAVALAKEWLNDTLVKVIVECLSQLPDADKLRNLITLASMRVKPHGRSMIEIIDDVWMNINVRDAGYVELRAWRRRLEDARAIQEALRRAGYEAKLREARGGFEIYINKGQAKRSPELLIKICGALRKMYEDAISENNERKAEKIARAIITLNCPVPCSGSTRLKILPL</sequence>
<evidence type="ECO:0000313" key="1">
    <source>
        <dbReference type="EMBL" id="BDR91396.1"/>
    </source>
</evidence>
<evidence type="ECO:0000313" key="3">
    <source>
        <dbReference type="Proteomes" id="UP000657075"/>
    </source>
</evidence>
<reference evidence="1" key="4">
    <citation type="journal article" date="2023" name="Microbiol. Resour. Announc.">
        <title>Complete Genome Sequence of Vulcanisaeta souniana Strain IC-059, a Hyperthermophilic Archaeon Isolated from Hot Spring Water in Japan.</title>
        <authorList>
            <person name="Kato S."/>
            <person name="Itoh T."/>
            <person name="Wu L."/>
            <person name="Ma J."/>
            <person name="Ohkuma M."/>
        </authorList>
    </citation>
    <scope>NUCLEOTIDE SEQUENCE</scope>
    <source>
        <strain evidence="1">JCM 11219</strain>
    </source>
</reference>
<dbReference type="Proteomes" id="UP000657075">
    <property type="component" value="Unassembled WGS sequence"/>
</dbReference>
<protein>
    <submittedName>
        <fullName evidence="2">Uncharacterized protein</fullName>
    </submittedName>
</protein>
<evidence type="ECO:0000313" key="4">
    <source>
        <dbReference type="Proteomes" id="UP001060771"/>
    </source>
</evidence>